<dbReference type="Proteomes" id="UP000001411">
    <property type="component" value="Chromosome"/>
</dbReference>
<keyword evidence="2" id="KW-0520">NAD</keyword>
<dbReference type="HOGENOM" id="CLU_019796_1_0_9"/>
<dbReference type="PATRIC" id="fig|176280.10.peg.1511"/>
<evidence type="ECO:0000259" key="3">
    <source>
        <dbReference type="Pfam" id="PF02826"/>
    </source>
</evidence>
<dbReference type="AlphaFoldDB" id="A0A0H2VHB8"/>
<feature type="domain" description="D-isomer specific 2-hydroxyacid dehydrogenase NAD-binding" evidence="3">
    <location>
        <begin position="105"/>
        <end position="277"/>
    </location>
</feature>
<dbReference type="InterPro" id="IPR006140">
    <property type="entry name" value="D-isomer_DH_NAD-bd"/>
</dbReference>
<proteinExistence type="predicted"/>
<protein>
    <submittedName>
        <fullName evidence="4">D-3-phosphoglycerate dehydrogenase</fullName>
    </submittedName>
</protein>
<dbReference type="GO" id="GO:0016616">
    <property type="term" value="F:oxidoreductase activity, acting on the CH-OH group of donors, NAD or NADP as acceptor"/>
    <property type="evidence" value="ECO:0007669"/>
    <property type="project" value="InterPro"/>
</dbReference>
<dbReference type="RefSeq" id="WP_002485153.1">
    <property type="nucleotide sequence ID" value="NC_004461.1"/>
</dbReference>
<dbReference type="PANTHER" id="PTHR43333:SF1">
    <property type="entry name" value="D-ISOMER SPECIFIC 2-HYDROXYACID DEHYDROGENASE NAD-BINDING DOMAIN-CONTAINING PROTEIN"/>
    <property type="match status" value="1"/>
</dbReference>
<dbReference type="Pfam" id="PF02826">
    <property type="entry name" value="2-Hacid_dh_C"/>
    <property type="match status" value="1"/>
</dbReference>
<organism evidence="4 5">
    <name type="scientific">Staphylococcus epidermidis (strain ATCC 12228 / FDA PCI 1200)</name>
    <dbReference type="NCBI Taxonomy" id="176280"/>
    <lineage>
        <taxon>Bacteria</taxon>
        <taxon>Bacillati</taxon>
        <taxon>Bacillota</taxon>
        <taxon>Bacilli</taxon>
        <taxon>Bacillales</taxon>
        <taxon>Staphylococcaceae</taxon>
        <taxon>Staphylococcus</taxon>
    </lineage>
</organism>
<evidence type="ECO:0000256" key="2">
    <source>
        <dbReference type="ARBA" id="ARBA00023027"/>
    </source>
</evidence>
<dbReference type="KEGG" id="sep:SE_1546"/>
<reference evidence="4 5" key="1">
    <citation type="journal article" date="2003" name="Mol. Microbiol.">
        <title>Genome-based analysis of virulence genes in a non-biofilm-forming Staphylococcus epidermidis strain (ATCC 12228).</title>
        <authorList>
            <person name="Zhang Y.Q."/>
            <person name="Ren S.X."/>
            <person name="Li H.L."/>
            <person name="Wang Y.X."/>
            <person name="Fu G."/>
            <person name="Yang J."/>
            <person name="Qin Z.Q."/>
            <person name="Miao Y.G."/>
            <person name="Wang W.Y."/>
            <person name="Chen R.S."/>
            <person name="Shen Y."/>
            <person name="Chen Z."/>
            <person name="Yuan Z.H."/>
            <person name="Zhao G.P."/>
            <person name="Qu D."/>
            <person name="Danchin A."/>
            <person name="Wen Y.M."/>
        </authorList>
    </citation>
    <scope>NUCLEOTIDE SEQUENCE [LARGE SCALE GENOMIC DNA]</scope>
    <source>
        <strain evidence="5">ATCC 12228 / FDA PCI 1200</strain>
    </source>
</reference>
<dbReference type="EMBL" id="AE015929">
    <property type="protein sequence ID" value="AAO05145.1"/>
    <property type="molecule type" value="Genomic_DNA"/>
</dbReference>
<dbReference type="InterPro" id="IPR036291">
    <property type="entry name" value="NAD(P)-bd_dom_sf"/>
</dbReference>
<dbReference type="eggNOG" id="COG0111">
    <property type="taxonomic scope" value="Bacteria"/>
</dbReference>
<accession>A0A0H2VHB8</accession>
<dbReference type="SUPFAM" id="SSF52283">
    <property type="entry name" value="Formate/glycerate dehydrogenase catalytic domain-like"/>
    <property type="match status" value="1"/>
</dbReference>
<sequence>MKIVSLNRLNEIENELRKQFPNEEFKFYDKAINIPINDRKTMDILIGYDGTIDRTFIEHCINLKWIGWFATGVNNLPLNYIKERDIILTNGKGIQAKQVSEYIMTFILDDYKKMKTSYRNQLEKNYDSRITGKRLNEETLLFLGTGAIAQRAAYLAKAFGMKVIGVSKSGKNVEQFDEVYTIEELDDVIEKANIIVNALPETEETIYLLKRKDFIQMDNNALFINVGRGTIVDEEVLINVLKDRLIRHAYLDVFEKEPLSKDNPLYDLDNVTITAHITGNDSNNNREATDIFKKNLEHFLNNYDVIENKVDLDYGY</sequence>
<evidence type="ECO:0000256" key="1">
    <source>
        <dbReference type="ARBA" id="ARBA00023002"/>
    </source>
</evidence>
<keyword evidence="1" id="KW-0560">Oxidoreductase</keyword>
<dbReference type="Gene3D" id="3.40.50.720">
    <property type="entry name" value="NAD(P)-binding Rossmann-like Domain"/>
    <property type="match status" value="2"/>
</dbReference>
<dbReference type="CDD" id="cd12155">
    <property type="entry name" value="PGDH_1"/>
    <property type="match status" value="1"/>
</dbReference>
<dbReference type="SUPFAM" id="SSF51735">
    <property type="entry name" value="NAD(P)-binding Rossmann-fold domains"/>
    <property type="match status" value="1"/>
</dbReference>
<evidence type="ECO:0000313" key="5">
    <source>
        <dbReference type="Proteomes" id="UP000001411"/>
    </source>
</evidence>
<gene>
    <name evidence="4" type="ordered locus">SE_1546</name>
</gene>
<dbReference type="PANTHER" id="PTHR43333">
    <property type="entry name" value="2-HACID_DH_C DOMAIN-CONTAINING PROTEIN"/>
    <property type="match status" value="1"/>
</dbReference>
<evidence type="ECO:0000313" key="4">
    <source>
        <dbReference type="EMBL" id="AAO05145.1"/>
    </source>
</evidence>
<dbReference type="GO" id="GO:0051287">
    <property type="term" value="F:NAD binding"/>
    <property type="evidence" value="ECO:0007669"/>
    <property type="project" value="InterPro"/>
</dbReference>
<dbReference type="OrthoDB" id="9805416at2"/>
<name>A0A0H2VHB8_STAES</name>